<evidence type="ECO:0000313" key="2">
    <source>
        <dbReference type="EMBL" id="SHL83035.1"/>
    </source>
</evidence>
<dbReference type="PANTHER" id="PTHR35566:SF1">
    <property type="entry name" value="TYPE VI SECRETION SYSTEM BASEPLATE COMPONENT TSSK1"/>
    <property type="match status" value="1"/>
</dbReference>
<dbReference type="AlphaFoldDB" id="A0A1M7DU63"/>
<accession>A0A1M7DU63</accession>
<dbReference type="NCBIfam" id="TIGR03353">
    <property type="entry name" value="VI_chp_4"/>
    <property type="match status" value="1"/>
</dbReference>
<dbReference type="Proteomes" id="UP000321726">
    <property type="component" value="Unassembled WGS sequence"/>
</dbReference>
<evidence type="ECO:0000313" key="4">
    <source>
        <dbReference type="Proteomes" id="UP000321726"/>
    </source>
</evidence>
<keyword evidence="4" id="KW-1185">Reference proteome</keyword>
<dbReference type="Proteomes" id="UP000184123">
    <property type="component" value="Unassembled WGS sequence"/>
</dbReference>
<evidence type="ECO:0000313" key="3">
    <source>
        <dbReference type="Proteomes" id="UP000184123"/>
    </source>
</evidence>
<dbReference type="OrthoDB" id="9775333at2"/>
<dbReference type="InterPro" id="IPR010263">
    <property type="entry name" value="T6SS_TssK"/>
</dbReference>
<dbReference type="Pfam" id="PF05936">
    <property type="entry name" value="T6SS_VasE"/>
    <property type="match status" value="1"/>
</dbReference>
<reference evidence="1 4" key="2">
    <citation type="submission" date="2019-07" db="EMBL/GenBank/DDBJ databases">
        <title>Whole genome shotgun sequence of Halomonas cupida NBRC 102219.</title>
        <authorList>
            <person name="Hosoyama A."/>
            <person name="Uohara A."/>
            <person name="Ohji S."/>
            <person name="Ichikawa N."/>
        </authorList>
    </citation>
    <scope>NUCLEOTIDE SEQUENCE [LARGE SCALE GENOMIC DNA]</scope>
    <source>
        <strain evidence="1 4">NBRC 102219</strain>
    </source>
</reference>
<proteinExistence type="predicted"/>
<protein>
    <submittedName>
        <fullName evidence="1">Type VI secretion protein</fullName>
    </submittedName>
    <submittedName>
        <fullName evidence="2">Type VI secretion system protein ImpJ</fullName>
    </submittedName>
</protein>
<evidence type="ECO:0000313" key="1">
    <source>
        <dbReference type="EMBL" id="GEN22976.1"/>
    </source>
</evidence>
<gene>
    <name evidence="1" type="ORF">HCU01_09250</name>
    <name evidence="2" type="ORF">SAMN05660971_01484</name>
</gene>
<dbReference type="EMBL" id="BJXU01000032">
    <property type="protein sequence ID" value="GEN22976.1"/>
    <property type="molecule type" value="Genomic_DNA"/>
</dbReference>
<dbReference type="RefSeq" id="WP_073434385.1">
    <property type="nucleotide sequence ID" value="NZ_BJXU01000032.1"/>
</dbReference>
<reference evidence="2 3" key="1">
    <citation type="submission" date="2016-11" db="EMBL/GenBank/DDBJ databases">
        <authorList>
            <person name="Jaros S."/>
            <person name="Januszkiewicz K."/>
            <person name="Wedrychowicz H."/>
        </authorList>
    </citation>
    <scope>NUCLEOTIDE SEQUENCE [LARGE SCALE GENOMIC DNA]</scope>
    <source>
        <strain evidence="2 3">DSM 4740</strain>
    </source>
</reference>
<dbReference type="EMBL" id="FRCA01000003">
    <property type="protein sequence ID" value="SHL83035.1"/>
    <property type="molecule type" value="Genomic_DNA"/>
</dbReference>
<name>A0A1M7DU63_9GAMM</name>
<organism evidence="2 3">
    <name type="scientific">Halomonas cupida</name>
    <dbReference type="NCBI Taxonomy" id="44933"/>
    <lineage>
        <taxon>Bacteria</taxon>
        <taxon>Pseudomonadati</taxon>
        <taxon>Pseudomonadota</taxon>
        <taxon>Gammaproteobacteria</taxon>
        <taxon>Oceanospirillales</taxon>
        <taxon>Halomonadaceae</taxon>
        <taxon>Halomonas</taxon>
    </lineage>
</organism>
<dbReference type="PANTHER" id="PTHR35566">
    <property type="entry name" value="BLR3599 PROTEIN"/>
    <property type="match status" value="1"/>
</dbReference>
<dbReference type="STRING" id="44933.SAMN05660971_01484"/>
<sequence length="447" mass="50348">MSKHNRVMWSEGMFLQPQHFQYQDEYHQHQLSEASQRAGAFNWGVQELSVDVDALAQGRLQLTRLKLVFPDGTLVDAPQHDPLPPARDLSELSGVSECRIYAALRLTESFSSNVVDDEHRRGTSRRYRQRFSNLPDLVEGDVENELSLLELNVRLLLEGDDLEGTSHCPLVLLKRNATGGFSVDSDFVAPSLHLSASESLMTLAQRLIGVLQAKSDALSNRRRERADQVAEFGSSDVTLFWLLYTVNRAYPHLAHLLQHPRLHPERLYGFLADLVSSLMTFSMSHRLGDLPAYRHDNPMASLVELDRMARELLDTVVPNQYIPIALEQTKPSYFVGRLHDPRLVDADFYVCVHADMPGARLIELVPRAFKVGSPEDIEVVVNSAMPGGSLVHSSRLPVAIPVRLDNHYFALEPRGQMYERMMAAQAIAFYVPSGFTNLKIELMAVLK</sequence>